<dbReference type="Gene3D" id="2.20.70.70">
    <property type="match status" value="1"/>
</dbReference>
<dbReference type="SUPFAM" id="SSF54184">
    <property type="entry name" value="Penicillin-binding protein 2x (pbp-2x), c-terminal domain"/>
    <property type="match status" value="2"/>
</dbReference>
<evidence type="ECO:0000256" key="7">
    <source>
        <dbReference type="ARBA" id="ARBA00022960"/>
    </source>
</evidence>
<evidence type="ECO:0000256" key="14">
    <source>
        <dbReference type="ARBA" id="ARBA00055980"/>
    </source>
</evidence>
<evidence type="ECO:0000256" key="6">
    <source>
        <dbReference type="ARBA" id="ARBA00022737"/>
    </source>
</evidence>
<evidence type="ECO:0000256" key="9">
    <source>
        <dbReference type="ARBA" id="ARBA00022989"/>
    </source>
</evidence>
<evidence type="ECO:0000256" key="5">
    <source>
        <dbReference type="ARBA" id="ARBA00022692"/>
    </source>
</evidence>
<comment type="caution">
    <text evidence="16">The sequence shown here is derived from an EMBL/GenBank/DDBJ whole genome shotgun (WGS) entry which is preliminary data.</text>
</comment>
<keyword evidence="12" id="KW-0131">Cell cycle</keyword>
<gene>
    <name evidence="16" type="ORF">BTN92_05465</name>
</gene>
<dbReference type="FunFam" id="3.40.710.10:FF:000095">
    <property type="entry name" value="Penicillin-binding protein 2x"/>
    <property type="match status" value="1"/>
</dbReference>
<dbReference type="InterPro" id="IPR036138">
    <property type="entry name" value="PBP_dimer_sf"/>
</dbReference>
<evidence type="ECO:0000256" key="13">
    <source>
        <dbReference type="ARBA" id="ARBA00023316"/>
    </source>
</evidence>
<keyword evidence="11" id="KW-0046">Antibiotic resistance</keyword>
<dbReference type="GO" id="GO:0008658">
    <property type="term" value="F:penicillin binding"/>
    <property type="evidence" value="ECO:0007669"/>
    <property type="project" value="InterPro"/>
</dbReference>
<dbReference type="InterPro" id="IPR050515">
    <property type="entry name" value="Beta-lactam/transpept"/>
</dbReference>
<keyword evidence="3" id="KW-1003">Cell membrane</keyword>
<dbReference type="Gene3D" id="3.40.710.10">
    <property type="entry name" value="DD-peptidase/beta-lactamase superfamily"/>
    <property type="match status" value="1"/>
</dbReference>
<keyword evidence="13" id="KW-0961">Cell wall biogenesis/degradation</keyword>
<proteinExistence type="inferred from homology"/>
<dbReference type="RefSeq" id="WP_062805506.1">
    <property type="nucleotide sequence ID" value="NZ_BQWJ01000004.1"/>
</dbReference>
<dbReference type="GO" id="GO:0008360">
    <property type="term" value="P:regulation of cell shape"/>
    <property type="evidence" value="ECO:0007669"/>
    <property type="project" value="UniProtKB-KW"/>
</dbReference>
<dbReference type="CDD" id="cd06576">
    <property type="entry name" value="PASTA_Pbp2x-like_1"/>
    <property type="match status" value="1"/>
</dbReference>
<dbReference type="Proteomes" id="UP000189299">
    <property type="component" value="Unassembled WGS sequence"/>
</dbReference>
<dbReference type="PANTHER" id="PTHR30627:SF26">
    <property type="entry name" value="PENICILLIN-BINDING PROTEIN 2B"/>
    <property type="match status" value="1"/>
</dbReference>
<dbReference type="AlphaFoldDB" id="A0A1V2UK90"/>
<feature type="domain" description="PASTA" evidence="15">
    <location>
        <begin position="614"/>
        <end position="674"/>
    </location>
</feature>
<dbReference type="GO" id="GO:0009252">
    <property type="term" value="P:peptidoglycan biosynthetic process"/>
    <property type="evidence" value="ECO:0007669"/>
    <property type="project" value="UniProtKB-KW"/>
</dbReference>
<evidence type="ECO:0000259" key="15">
    <source>
        <dbReference type="PROSITE" id="PS51178"/>
    </source>
</evidence>
<evidence type="ECO:0000256" key="12">
    <source>
        <dbReference type="ARBA" id="ARBA00023306"/>
    </source>
</evidence>
<evidence type="ECO:0000313" key="17">
    <source>
        <dbReference type="Proteomes" id="UP000189299"/>
    </source>
</evidence>
<dbReference type="EMBL" id="MSTR01000004">
    <property type="protein sequence ID" value="ONN43754.1"/>
    <property type="molecule type" value="Genomic_DNA"/>
</dbReference>
<comment type="subcellular location">
    <subcellularLocation>
        <location evidence="1">Cell membrane</location>
        <topology evidence="1">Single-pass membrane protein</topology>
    </subcellularLocation>
</comment>
<keyword evidence="10" id="KW-0472">Membrane</keyword>
<feature type="domain" description="PASTA" evidence="15">
    <location>
        <begin position="675"/>
        <end position="730"/>
    </location>
</feature>
<dbReference type="PROSITE" id="PS51178">
    <property type="entry name" value="PASTA"/>
    <property type="match status" value="2"/>
</dbReference>
<sequence length="730" mass="80698">MSLKNKFRRFMEKKNLNPMNNRKKVGIILFATSIGLFFLFAVRFAYIVIGGHVAGTSLEEKTNQLYQGSEEVKAKRGTIFDRNGVALAEDATSYSIKAILSETYTTGNKKLYAQEKDFDTLADIISKNLSMEKSKALKVLRDGAEQNLYQVEFGNYGRNITQETKQNIEAEMKAADVNGLYFDNHPARMYPSGIFSSHFIGYAVPDEEENGLVGRLGIESAYNDILSGQNGKIYYQKDNFQNPLPGTVAEEEKATDGKDVYTTLDSRLQSYLETLMDQVNEEYQPEELTAILMEAKTGEITAMSQRPTFNPETMEGLTGEDAVWRNILVQDSYEPGSTMKIFTTAAAIEEGKFDENESFLSGQIKVADATINDHDFGKKGMLTMRQALSWSSNVGMVMLEQRLGGKWFNYLQKLGFGQSTHSGLDDEVAGALPTANIVDQAMSAYGQAIGVTNFQMMKAFSAIANNGTMIQPRYISKIVDPNTGEEVSTETEVLGQPFSKETTEKVREYMRDVIEDENYGSAYGVYNVPGYNIAAKTGTAQIASDTGGYLTGDTAYLYSIVEMVPAEDPEYVLYLTMKHPKTYDRTALAKIANPLLKRAMDFKEAETATPEEKKTENITVSDYRNLNPDIAAADAQKSGLQPVVIGDGNKVEAQSTANGDELISGEKLILYSGGTALMPDVTGWSKADIMKLGKILGVEVTFHGDGYCTEQSLAPYEKISDETLSFHLKE</sequence>
<dbReference type="GO" id="GO:0071555">
    <property type="term" value="P:cell wall organization"/>
    <property type="evidence" value="ECO:0007669"/>
    <property type="project" value="UniProtKB-KW"/>
</dbReference>
<protein>
    <submittedName>
        <fullName evidence="16">Cell division protein FtsI</fullName>
    </submittedName>
</protein>
<dbReference type="CDD" id="cd06575">
    <property type="entry name" value="PASTA_Pbp2x-like_2"/>
    <property type="match status" value="1"/>
</dbReference>
<keyword evidence="5" id="KW-0812">Transmembrane</keyword>
<dbReference type="Pfam" id="PF03793">
    <property type="entry name" value="PASTA"/>
    <property type="match status" value="2"/>
</dbReference>
<dbReference type="GO" id="GO:0051301">
    <property type="term" value="P:cell division"/>
    <property type="evidence" value="ECO:0007669"/>
    <property type="project" value="UniProtKB-KW"/>
</dbReference>
<dbReference type="Gene3D" id="3.90.1310.10">
    <property type="entry name" value="Penicillin-binding protein 2a (Domain 2)"/>
    <property type="match status" value="1"/>
</dbReference>
<evidence type="ECO:0000256" key="4">
    <source>
        <dbReference type="ARBA" id="ARBA00022618"/>
    </source>
</evidence>
<dbReference type="Pfam" id="PF03717">
    <property type="entry name" value="PBP_dimer"/>
    <property type="match status" value="1"/>
</dbReference>
<keyword evidence="9" id="KW-1133">Transmembrane helix</keyword>
<evidence type="ECO:0000256" key="3">
    <source>
        <dbReference type="ARBA" id="ARBA00022475"/>
    </source>
</evidence>
<dbReference type="InterPro" id="IPR005543">
    <property type="entry name" value="PASTA_dom"/>
</dbReference>
<dbReference type="GO" id="GO:0046677">
    <property type="term" value="P:response to antibiotic"/>
    <property type="evidence" value="ECO:0007669"/>
    <property type="project" value="UniProtKB-KW"/>
</dbReference>
<comment type="function">
    <text evidence="14">A transpeptidase that forms peptide cross-links between adjacent glycan strands in cell wall peptidoglycan (PG). Part of the divisome machinery that synthesizes the septal cross wall. Beta-lactams inactivate the PBPs by acylating an essential serine residue in the active site of these proteins.</text>
</comment>
<dbReference type="SMART" id="SM00740">
    <property type="entry name" value="PASTA"/>
    <property type="match status" value="2"/>
</dbReference>
<dbReference type="STRING" id="53346.A5802_000366"/>
<dbReference type="InterPro" id="IPR001460">
    <property type="entry name" value="PCN-bd_Tpept"/>
</dbReference>
<keyword evidence="4 16" id="KW-0132">Cell division</keyword>
<dbReference type="Pfam" id="PF00905">
    <property type="entry name" value="Transpeptidase"/>
    <property type="match status" value="1"/>
</dbReference>
<evidence type="ECO:0000256" key="8">
    <source>
        <dbReference type="ARBA" id="ARBA00022984"/>
    </source>
</evidence>
<evidence type="ECO:0000256" key="10">
    <source>
        <dbReference type="ARBA" id="ARBA00023136"/>
    </source>
</evidence>
<dbReference type="OrthoDB" id="9804124at2"/>
<accession>A0A1V2UK90</accession>
<dbReference type="SUPFAM" id="SSF56519">
    <property type="entry name" value="Penicillin binding protein dimerisation domain"/>
    <property type="match status" value="1"/>
</dbReference>
<dbReference type="InterPro" id="IPR012338">
    <property type="entry name" value="Beta-lactam/transpept-like"/>
</dbReference>
<evidence type="ECO:0000256" key="1">
    <source>
        <dbReference type="ARBA" id="ARBA00004162"/>
    </source>
</evidence>
<name>A0A1V2UK90_ENTMU</name>
<evidence type="ECO:0000256" key="11">
    <source>
        <dbReference type="ARBA" id="ARBA00023251"/>
    </source>
</evidence>
<comment type="similarity">
    <text evidence="2">Belongs to the transpeptidase family.</text>
</comment>
<dbReference type="PANTHER" id="PTHR30627">
    <property type="entry name" value="PEPTIDOGLYCAN D,D-TRANSPEPTIDASE"/>
    <property type="match status" value="1"/>
</dbReference>
<reference evidence="16 17" key="1">
    <citation type="submission" date="2016-12" db="EMBL/GenBank/DDBJ databases">
        <authorList>
            <person name="Song W.-J."/>
            <person name="Kurnit D.M."/>
        </authorList>
    </citation>
    <scope>NUCLEOTIDE SEQUENCE [LARGE SCALE GENOMIC DNA]</scope>
    <source>
        <strain evidence="16 17">CGB1038-1_S1</strain>
    </source>
</reference>
<evidence type="ECO:0000313" key="16">
    <source>
        <dbReference type="EMBL" id="ONN43754.1"/>
    </source>
</evidence>
<keyword evidence="8" id="KW-0573">Peptidoglycan synthesis</keyword>
<dbReference type="GO" id="GO:0005886">
    <property type="term" value="C:plasma membrane"/>
    <property type="evidence" value="ECO:0007669"/>
    <property type="project" value="UniProtKB-SubCell"/>
</dbReference>
<evidence type="ECO:0000256" key="2">
    <source>
        <dbReference type="ARBA" id="ARBA00007171"/>
    </source>
</evidence>
<keyword evidence="7" id="KW-0133">Cell shape</keyword>
<dbReference type="InterPro" id="IPR005311">
    <property type="entry name" value="PBP_dimer"/>
</dbReference>
<organism evidence="16 17">
    <name type="scientific">Enterococcus mundtii</name>
    <dbReference type="NCBI Taxonomy" id="53346"/>
    <lineage>
        <taxon>Bacteria</taxon>
        <taxon>Bacillati</taxon>
        <taxon>Bacillota</taxon>
        <taxon>Bacilli</taxon>
        <taxon>Lactobacillales</taxon>
        <taxon>Enterococcaceae</taxon>
        <taxon>Enterococcus</taxon>
    </lineage>
</organism>
<keyword evidence="6" id="KW-0677">Repeat</keyword>
<dbReference type="Gene3D" id="3.30.70.2110">
    <property type="match status" value="1"/>
</dbReference>
<dbReference type="SUPFAM" id="SSF56601">
    <property type="entry name" value="beta-lactamase/transpeptidase-like"/>
    <property type="match status" value="1"/>
</dbReference>